<evidence type="ECO:0000259" key="1">
    <source>
        <dbReference type="PROSITE" id="PS50123"/>
    </source>
</evidence>
<organism evidence="2 3">
    <name type="scientific">Desulfoluna limicola</name>
    <dbReference type="NCBI Taxonomy" id="2810562"/>
    <lineage>
        <taxon>Bacteria</taxon>
        <taxon>Pseudomonadati</taxon>
        <taxon>Thermodesulfobacteriota</taxon>
        <taxon>Desulfobacteria</taxon>
        <taxon>Desulfobacterales</taxon>
        <taxon>Desulfolunaceae</taxon>
        <taxon>Desulfoluna</taxon>
    </lineage>
</organism>
<dbReference type="InterPro" id="IPR022642">
    <property type="entry name" value="CheR_C"/>
</dbReference>
<name>A0ABM7PGI6_9BACT</name>
<gene>
    <name evidence="2" type="primary">cheR</name>
    <name evidence="2" type="ORF">DSLASN_19780</name>
</gene>
<dbReference type="RefSeq" id="WP_236892667.1">
    <property type="nucleotide sequence ID" value="NZ_AP024488.1"/>
</dbReference>
<dbReference type="PANTHER" id="PTHR24422">
    <property type="entry name" value="CHEMOTAXIS PROTEIN METHYLTRANSFERASE"/>
    <property type="match status" value="1"/>
</dbReference>
<dbReference type="InterPro" id="IPR022641">
    <property type="entry name" value="CheR_N"/>
</dbReference>
<feature type="domain" description="CheR-type methyltransferase" evidence="1">
    <location>
        <begin position="13"/>
        <end position="276"/>
    </location>
</feature>
<dbReference type="PROSITE" id="PS50123">
    <property type="entry name" value="CHER"/>
    <property type="match status" value="1"/>
</dbReference>
<dbReference type="Proteomes" id="UP001320148">
    <property type="component" value="Chromosome"/>
</dbReference>
<protein>
    <submittedName>
        <fullName evidence="2">Chemotaxis protein R</fullName>
    </submittedName>
</protein>
<dbReference type="InterPro" id="IPR050903">
    <property type="entry name" value="Bact_Chemotaxis_MeTrfase"/>
</dbReference>
<dbReference type="Pfam" id="PF03705">
    <property type="entry name" value="CheR_N"/>
    <property type="match status" value="1"/>
</dbReference>
<dbReference type="PRINTS" id="PR00996">
    <property type="entry name" value="CHERMTFRASE"/>
</dbReference>
<dbReference type="InterPro" id="IPR029063">
    <property type="entry name" value="SAM-dependent_MTases_sf"/>
</dbReference>
<dbReference type="EMBL" id="AP024488">
    <property type="protein sequence ID" value="BCS96346.1"/>
    <property type="molecule type" value="Genomic_DNA"/>
</dbReference>
<dbReference type="InterPro" id="IPR000780">
    <property type="entry name" value="CheR_MeTrfase"/>
</dbReference>
<dbReference type="PANTHER" id="PTHR24422:SF8">
    <property type="entry name" value="CHEMOTAXIS PROTEIN"/>
    <property type="match status" value="1"/>
</dbReference>
<accession>A0ABM7PGI6</accession>
<dbReference type="SUPFAM" id="SSF53335">
    <property type="entry name" value="S-adenosyl-L-methionine-dependent methyltransferases"/>
    <property type="match status" value="1"/>
</dbReference>
<keyword evidence="3" id="KW-1185">Reference proteome</keyword>
<evidence type="ECO:0000313" key="2">
    <source>
        <dbReference type="EMBL" id="BCS96346.1"/>
    </source>
</evidence>
<sequence length="282" mass="33355">MNDTVTIENERLEIQLLLEAIYLKYGYDFRSYAFTHTKRRLEHRRSLEDFQNFSEMQHRVIYDEAFFNTLLLDLSINVTEMFRDPWFYKRVREVVFPHLKTYPFAKVWHAGCSAGQEVYSMCILLEEENMEDRVQVYATDFNELILQKAKDGIYPMDLVREYTSNYQKAGGLHSFSNYYMADYDNVIMKRSLKENVLFSSHNLVTDGVFGEMNVIFCRNVLIYFNRELQNRVLNLFLDSLCPGGFLCLGSKESLRFSNVADQFEVVSEREKIYRKKRSSSAS</sequence>
<dbReference type="SMART" id="SM00138">
    <property type="entry name" value="MeTrc"/>
    <property type="match status" value="1"/>
</dbReference>
<dbReference type="Gene3D" id="3.40.50.150">
    <property type="entry name" value="Vaccinia Virus protein VP39"/>
    <property type="match status" value="1"/>
</dbReference>
<dbReference type="Pfam" id="PF01739">
    <property type="entry name" value="CheR"/>
    <property type="match status" value="1"/>
</dbReference>
<proteinExistence type="predicted"/>
<evidence type="ECO:0000313" key="3">
    <source>
        <dbReference type="Proteomes" id="UP001320148"/>
    </source>
</evidence>
<reference evidence="2 3" key="1">
    <citation type="submission" date="2021-02" db="EMBL/GenBank/DDBJ databases">
        <title>Complete genome of Desulfoluna sp. strain ASN36.</title>
        <authorList>
            <person name="Takahashi A."/>
            <person name="Kojima H."/>
            <person name="Fukui M."/>
        </authorList>
    </citation>
    <scope>NUCLEOTIDE SEQUENCE [LARGE SCALE GENOMIC DNA]</scope>
    <source>
        <strain evidence="2 3">ASN36</strain>
    </source>
</reference>